<organism evidence="1 2">
    <name type="scientific">Dyella japonica A8</name>
    <dbReference type="NCBI Taxonomy" id="1217721"/>
    <lineage>
        <taxon>Bacteria</taxon>
        <taxon>Pseudomonadati</taxon>
        <taxon>Pseudomonadota</taxon>
        <taxon>Gammaproteobacteria</taxon>
        <taxon>Lysobacterales</taxon>
        <taxon>Rhodanobacteraceae</taxon>
        <taxon>Dyella</taxon>
    </lineage>
</organism>
<gene>
    <name evidence="1" type="ORF">HY57_10555</name>
</gene>
<dbReference type="RefSeq" id="WP_019465992.1">
    <property type="nucleotide sequence ID" value="NZ_ALOY01000167.1"/>
</dbReference>
<keyword evidence="2" id="KW-1185">Reference proteome</keyword>
<dbReference type="EMBL" id="CP008884">
    <property type="protein sequence ID" value="AIF47672.1"/>
    <property type="molecule type" value="Genomic_DNA"/>
</dbReference>
<accession>A0A075K1T0</accession>
<dbReference type="OrthoDB" id="5957135at2"/>
<name>A0A075K1T0_9GAMM</name>
<dbReference type="KEGG" id="dja:HY57_10555"/>
<dbReference type="PATRIC" id="fig|1217721.7.peg.2183"/>
<evidence type="ECO:0000313" key="1">
    <source>
        <dbReference type="EMBL" id="AIF47672.1"/>
    </source>
</evidence>
<protein>
    <submittedName>
        <fullName evidence="1">Uncharacterized protein</fullName>
    </submittedName>
</protein>
<dbReference type="HOGENOM" id="CLU_2436092_0_0_6"/>
<dbReference type="AlphaFoldDB" id="A0A075K1T0"/>
<proteinExistence type="predicted"/>
<reference evidence="1 2" key="1">
    <citation type="submission" date="2014-07" db="EMBL/GenBank/DDBJ databases">
        <title>Complete Genome Sequence of Dyella japonica Strain A8 Isolated from Malaysian Tropical Soil.</title>
        <authorList>
            <person name="Hui R.K.H."/>
            <person name="Chen J.-W."/>
            <person name="Chan K.-G."/>
            <person name="Leung F.C.C."/>
        </authorList>
    </citation>
    <scope>NUCLEOTIDE SEQUENCE [LARGE SCALE GENOMIC DNA]</scope>
    <source>
        <strain evidence="1 2">A8</strain>
    </source>
</reference>
<evidence type="ECO:0000313" key="2">
    <source>
        <dbReference type="Proteomes" id="UP000027987"/>
    </source>
</evidence>
<sequence length="90" mass="10063">MGANNGLRGYAVARSTHWFNHAGSTFHYELTLTKSPTDVTYIAQVWRDGSHFGFVHDTLTRDDNAVARWTEVATELMAVIHAEGKIRGMV</sequence>
<dbReference type="Proteomes" id="UP000027987">
    <property type="component" value="Chromosome"/>
</dbReference>